<sequence>MDPARRRAAVAETPHAEHREYITSAVANSRRYQRHQDPDISTRDLGWRPHRVTVAETPPAEHLEDIAAAVVNSRQDDRSQDHHLSPPDLAWSPGSPELQVMANSRRNQSPDIMTPIPDLDWSSRSPSTLRECTTGARATILRQRTPNPFSDRFAAPRPTQPPSHGRDRSISPTRINGRQLGGVESLVPNWSQMLPREGLAEDEDPDNVFDSSSSGMEHFEGRYTVPPDTERFERHRRYRDVYHGSGSPPGARRGAPRRFNRMVGGHVKVDSLADRWVNAPRQREEERREQVMEPCEDAEESKLPTLDRVLELPSRPRVAGLPPTDDPEETERKRRSRVRHDELDHSRQSPASVTSSLLERLEDSLIAGETLEQISSQLQDSQPSLASDRAQASEAMTENARAHGNKESPEL</sequence>
<feature type="compositionally biased region" description="Basic and acidic residues" evidence="1">
    <location>
        <begin position="74"/>
        <end position="85"/>
    </location>
</feature>
<reference evidence="2" key="1">
    <citation type="submission" date="2020-04" db="EMBL/GenBank/DDBJ databases">
        <title>Draft genome resource of the tomato pathogen Pseudocercospora fuligena.</title>
        <authorList>
            <person name="Zaccaron A."/>
        </authorList>
    </citation>
    <scope>NUCLEOTIDE SEQUENCE</scope>
    <source>
        <strain evidence="2">PF001</strain>
    </source>
</reference>
<feature type="region of interest" description="Disordered" evidence="1">
    <location>
        <begin position="280"/>
        <end position="356"/>
    </location>
</feature>
<protein>
    <submittedName>
        <fullName evidence="2">Uncharacterized protein</fullName>
    </submittedName>
</protein>
<feature type="region of interest" description="Disordered" evidence="1">
    <location>
        <begin position="240"/>
        <end position="259"/>
    </location>
</feature>
<feature type="region of interest" description="Disordered" evidence="1">
    <location>
        <begin position="73"/>
        <end position="95"/>
    </location>
</feature>
<evidence type="ECO:0000256" key="1">
    <source>
        <dbReference type="SAM" id="MobiDB-lite"/>
    </source>
</evidence>
<dbReference type="Proteomes" id="UP000660729">
    <property type="component" value="Unassembled WGS sequence"/>
</dbReference>
<feature type="compositionally biased region" description="Basic and acidic residues" evidence="1">
    <location>
        <begin position="400"/>
        <end position="411"/>
    </location>
</feature>
<organism evidence="2 3">
    <name type="scientific">Pseudocercospora fuligena</name>
    <dbReference type="NCBI Taxonomy" id="685502"/>
    <lineage>
        <taxon>Eukaryota</taxon>
        <taxon>Fungi</taxon>
        <taxon>Dikarya</taxon>
        <taxon>Ascomycota</taxon>
        <taxon>Pezizomycotina</taxon>
        <taxon>Dothideomycetes</taxon>
        <taxon>Dothideomycetidae</taxon>
        <taxon>Mycosphaerellales</taxon>
        <taxon>Mycosphaerellaceae</taxon>
        <taxon>Pseudocercospora</taxon>
    </lineage>
</organism>
<keyword evidence="3" id="KW-1185">Reference proteome</keyword>
<feature type="compositionally biased region" description="Polar residues" evidence="1">
    <location>
        <begin position="372"/>
        <end position="385"/>
    </location>
</feature>
<feature type="compositionally biased region" description="Low complexity" evidence="1">
    <location>
        <begin position="244"/>
        <end position="253"/>
    </location>
</feature>
<proteinExistence type="predicted"/>
<comment type="caution">
    <text evidence="2">The sequence shown here is derived from an EMBL/GenBank/DDBJ whole genome shotgun (WGS) entry which is preliminary data.</text>
</comment>
<feature type="region of interest" description="Disordered" evidence="1">
    <location>
        <begin position="142"/>
        <end position="176"/>
    </location>
</feature>
<feature type="region of interest" description="Disordered" evidence="1">
    <location>
        <begin position="198"/>
        <end position="224"/>
    </location>
</feature>
<gene>
    <name evidence="2" type="ORF">HII31_09853</name>
</gene>
<evidence type="ECO:0000313" key="2">
    <source>
        <dbReference type="EMBL" id="KAF7188930.1"/>
    </source>
</evidence>
<feature type="region of interest" description="Disordered" evidence="1">
    <location>
        <begin position="372"/>
        <end position="411"/>
    </location>
</feature>
<feature type="region of interest" description="Disordered" evidence="1">
    <location>
        <begin position="1"/>
        <end position="45"/>
    </location>
</feature>
<accession>A0A8H6VJE7</accession>
<dbReference type="EMBL" id="JABCIY010000204">
    <property type="protein sequence ID" value="KAF7188930.1"/>
    <property type="molecule type" value="Genomic_DNA"/>
</dbReference>
<evidence type="ECO:0000313" key="3">
    <source>
        <dbReference type="Proteomes" id="UP000660729"/>
    </source>
</evidence>
<dbReference type="AlphaFoldDB" id="A0A8H6VJE7"/>
<feature type="compositionally biased region" description="Basic and acidic residues" evidence="1">
    <location>
        <begin position="281"/>
        <end position="291"/>
    </location>
</feature>
<feature type="region of interest" description="Disordered" evidence="1">
    <location>
        <begin position="108"/>
        <end position="130"/>
    </location>
</feature>
<feature type="compositionally biased region" description="Basic and acidic residues" evidence="1">
    <location>
        <begin position="34"/>
        <end position="45"/>
    </location>
</feature>
<name>A0A8H6VJE7_9PEZI</name>